<name>A0A316APC9_9BACT</name>
<dbReference type="Proteomes" id="UP000245880">
    <property type="component" value="Unassembled WGS sequence"/>
</dbReference>
<proteinExistence type="predicted"/>
<dbReference type="InterPro" id="IPR058595">
    <property type="entry name" value="Avidin-like"/>
</dbReference>
<evidence type="ECO:0008006" key="3">
    <source>
        <dbReference type="Google" id="ProtNLM"/>
    </source>
</evidence>
<evidence type="ECO:0000313" key="2">
    <source>
        <dbReference type="Proteomes" id="UP000245880"/>
    </source>
</evidence>
<keyword evidence="2" id="KW-1185">Reference proteome</keyword>
<sequence length="112" mass="12835">MINYHNKRFYPLSNSTNGEVDLDMVFVYQQQGNVVSCQYAGKNIKFGQLMALVLPDGSLDMRYQQINLQGEIRTGICHSTPEVLADGRIRLYESWQWTSGDRSSGRSILEER</sequence>
<reference evidence="1 2" key="1">
    <citation type="submission" date="2018-03" db="EMBL/GenBank/DDBJ databases">
        <title>Genomic Encyclopedia of Archaeal and Bacterial Type Strains, Phase II (KMG-II): from individual species to whole genera.</title>
        <authorList>
            <person name="Goeker M."/>
        </authorList>
    </citation>
    <scope>NUCLEOTIDE SEQUENCE [LARGE SCALE GENOMIC DNA]</scope>
    <source>
        <strain evidence="1 2">DSM 100346</strain>
    </source>
</reference>
<dbReference type="Pfam" id="PF26421">
    <property type="entry name" value="Avidin_like"/>
    <property type="match status" value="1"/>
</dbReference>
<evidence type="ECO:0000313" key="1">
    <source>
        <dbReference type="EMBL" id="PWJ59432.1"/>
    </source>
</evidence>
<dbReference type="OrthoDB" id="5684515at2"/>
<organism evidence="1 2">
    <name type="scientific">Dyadobacter jejuensis</name>
    <dbReference type="NCBI Taxonomy" id="1082580"/>
    <lineage>
        <taxon>Bacteria</taxon>
        <taxon>Pseudomonadati</taxon>
        <taxon>Bacteroidota</taxon>
        <taxon>Cytophagia</taxon>
        <taxon>Cytophagales</taxon>
        <taxon>Spirosomataceae</taxon>
        <taxon>Dyadobacter</taxon>
    </lineage>
</organism>
<dbReference type="AlphaFoldDB" id="A0A316APC9"/>
<accession>A0A316APC9</accession>
<protein>
    <recommendedName>
        <fullName evidence="3">N-acetylglutamate synthase</fullName>
    </recommendedName>
</protein>
<gene>
    <name evidence="1" type="ORF">CLV98_102265</name>
</gene>
<dbReference type="EMBL" id="QGDT01000002">
    <property type="protein sequence ID" value="PWJ59432.1"/>
    <property type="molecule type" value="Genomic_DNA"/>
</dbReference>
<comment type="caution">
    <text evidence="1">The sequence shown here is derived from an EMBL/GenBank/DDBJ whole genome shotgun (WGS) entry which is preliminary data.</text>
</comment>
<dbReference type="RefSeq" id="WP_109673311.1">
    <property type="nucleotide sequence ID" value="NZ_QGDT01000002.1"/>
</dbReference>